<dbReference type="EMBL" id="JBEPSH010000006">
    <property type="protein sequence ID" value="MET4578327.1"/>
    <property type="molecule type" value="Genomic_DNA"/>
</dbReference>
<proteinExistence type="predicted"/>
<dbReference type="CDD" id="cd00060">
    <property type="entry name" value="FHA"/>
    <property type="match status" value="1"/>
</dbReference>
<organism evidence="2 3">
    <name type="scientific">Ottowia thiooxydans</name>
    <dbReference type="NCBI Taxonomy" id="219182"/>
    <lineage>
        <taxon>Bacteria</taxon>
        <taxon>Pseudomonadati</taxon>
        <taxon>Pseudomonadota</taxon>
        <taxon>Betaproteobacteria</taxon>
        <taxon>Burkholderiales</taxon>
        <taxon>Comamonadaceae</taxon>
        <taxon>Ottowia</taxon>
    </lineage>
</organism>
<dbReference type="Proteomes" id="UP001549320">
    <property type="component" value="Unassembled WGS sequence"/>
</dbReference>
<dbReference type="InterPro" id="IPR008984">
    <property type="entry name" value="SMAD_FHA_dom_sf"/>
</dbReference>
<dbReference type="InterPro" id="IPR050923">
    <property type="entry name" value="Cell_Proc_Reg/RNA_Proc"/>
</dbReference>
<dbReference type="PANTHER" id="PTHR23308">
    <property type="entry name" value="NUCLEAR INHIBITOR OF PROTEIN PHOSPHATASE-1"/>
    <property type="match status" value="1"/>
</dbReference>
<sequence length="193" mass="20354">MPRLIVSIDGVVVKEVLLNQSRLTLGRRPHNDVVLDQLAVSGEHAVIVSEAGQVVLEDLGSTNGTYVNGTPVVRRVLVGGDEIDIGKCRVKYLDEIASSEQGFISGRAAPRVKVISGTATGRELLLTKTLTTIGKPGVSVATITRRSYGFELGQLDGVESPSVNGVTLDGGPIVLKNNDVISVGGVRLEFVDP</sequence>
<keyword evidence="3" id="KW-1185">Reference proteome</keyword>
<feature type="domain" description="FHA" evidence="1">
    <location>
        <begin position="23"/>
        <end position="72"/>
    </location>
</feature>
<evidence type="ECO:0000313" key="3">
    <source>
        <dbReference type="Proteomes" id="UP001549320"/>
    </source>
</evidence>
<dbReference type="Pfam" id="PF00498">
    <property type="entry name" value="FHA"/>
    <property type="match status" value="1"/>
</dbReference>
<protein>
    <submittedName>
        <fullName evidence="2">PSer/pThr/pTyr-binding forkhead associated (FHA) protein</fullName>
    </submittedName>
</protein>
<evidence type="ECO:0000313" key="2">
    <source>
        <dbReference type="EMBL" id="MET4578327.1"/>
    </source>
</evidence>
<evidence type="ECO:0000259" key="1">
    <source>
        <dbReference type="PROSITE" id="PS50006"/>
    </source>
</evidence>
<dbReference type="InterPro" id="IPR000253">
    <property type="entry name" value="FHA_dom"/>
</dbReference>
<comment type="caution">
    <text evidence="2">The sequence shown here is derived from an EMBL/GenBank/DDBJ whole genome shotgun (WGS) entry which is preliminary data.</text>
</comment>
<accession>A0ABV2QBA9</accession>
<dbReference type="Gene3D" id="2.60.200.20">
    <property type="match status" value="1"/>
</dbReference>
<gene>
    <name evidence="2" type="ORF">ABIE13_003443</name>
</gene>
<dbReference type="PROSITE" id="PS50006">
    <property type="entry name" value="FHA_DOMAIN"/>
    <property type="match status" value="1"/>
</dbReference>
<dbReference type="RefSeq" id="WP_354445465.1">
    <property type="nucleotide sequence ID" value="NZ_JBEPSH010000006.1"/>
</dbReference>
<dbReference type="SUPFAM" id="SSF49879">
    <property type="entry name" value="SMAD/FHA domain"/>
    <property type="match status" value="2"/>
</dbReference>
<dbReference type="SMART" id="SM00240">
    <property type="entry name" value="FHA"/>
    <property type="match status" value="1"/>
</dbReference>
<name>A0ABV2QBA9_9BURK</name>
<reference evidence="2 3" key="1">
    <citation type="submission" date="2024-06" db="EMBL/GenBank/DDBJ databases">
        <title>Sorghum-associated microbial communities from plants grown in Nebraska, USA.</title>
        <authorList>
            <person name="Schachtman D."/>
        </authorList>
    </citation>
    <scope>NUCLEOTIDE SEQUENCE [LARGE SCALE GENOMIC DNA]</scope>
    <source>
        <strain evidence="2 3">2709</strain>
    </source>
</reference>